<organism evidence="1 2">
    <name type="scientific">Pseudoalteromonas aliena</name>
    <dbReference type="NCBI Taxonomy" id="247523"/>
    <lineage>
        <taxon>Bacteria</taxon>
        <taxon>Pseudomonadati</taxon>
        <taxon>Pseudomonadota</taxon>
        <taxon>Gammaproteobacteria</taxon>
        <taxon>Alteromonadales</taxon>
        <taxon>Pseudoalteromonadaceae</taxon>
        <taxon>Pseudoalteromonas</taxon>
    </lineage>
</organism>
<dbReference type="GO" id="GO:0003964">
    <property type="term" value="F:RNA-directed DNA polymerase activity"/>
    <property type="evidence" value="ECO:0007669"/>
    <property type="project" value="UniProtKB-KW"/>
</dbReference>
<evidence type="ECO:0000313" key="2">
    <source>
        <dbReference type="Proteomes" id="UP000188243"/>
    </source>
</evidence>
<keyword evidence="1" id="KW-0808">Transferase</keyword>
<gene>
    <name evidence="1" type="ORF">B0W48_17960</name>
</gene>
<accession>A0A1Q2H2B2</accession>
<evidence type="ECO:0000313" key="1">
    <source>
        <dbReference type="EMBL" id="AQQ01492.1"/>
    </source>
</evidence>
<dbReference type="STRING" id="247523.B0W48_17960"/>
<keyword evidence="1" id="KW-0695">RNA-directed DNA polymerase</keyword>
<dbReference type="KEGG" id="paln:B0W48_17960"/>
<dbReference type="AlphaFoldDB" id="A0A1Q2H2B2"/>
<protein>
    <submittedName>
        <fullName evidence="1">Retron-type RNA-directed DNA polymerase</fullName>
    </submittedName>
</protein>
<proteinExistence type="predicted"/>
<dbReference type="Proteomes" id="UP000188243">
    <property type="component" value="Chromosome"/>
</dbReference>
<sequence length="74" mass="8647">MCYWRQWRKPRTKVRSLIKRGVSEQLAIACSIKSYGPCRSSETKRINIALSNDYLALQGLVSLRDIWINIDYGR</sequence>
<keyword evidence="1" id="KW-0548">Nucleotidyltransferase</keyword>
<name>A0A1Q2H2B2_9GAMM</name>
<reference evidence="1 2" key="1">
    <citation type="submission" date="2017-02" db="EMBL/GenBank/DDBJ databases">
        <title>Complete genome sequence of the cold-active Pseudoalteromonas aliena strain EH1 isolated from Arctic seawater.</title>
        <authorList>
            <person name="Kim E."/>
            <person name="Heo E."/>
            <person name="Kim H."/>
            <person name="Kim D."/>
        </authorList>
    </citation>
    <scope>NUCLEOTIDE SEQUENCE [LARGE SCALE GENOMIC DNA]</scope>
    <source>
        <strain evidence="1 2">EH1</strain>
    </source>
</reference>
<dbReference type="EMBL" id="CP019628">
    <property type="protein sequence ID" value="AQQ01492.1"/>
    <property type="molecule type" value="Genomic_DNA"/>
</dbReference>